<reference evidence="2" key="1">
    <citation type="submission" date="2015-02" db="EMBL/GenBank/DDBJ databases">
        <title>Draft Genome of Frankia sp. CpI1-S.</title>
        <authorList>
            <person name="Oshone R.T."/>
            <person name="Ngom M."/>
            <person name="Ghodhbane-Gtari F."/>
            <person name="Gtari M."/>
            <person name="Morris K."/>
            <person name="Thomas K."/>
            <person name="Sen A."/>
            <person name="Tisa L.S."/>
        </authorList>
    </citation>
    <scope>NUCLEOTIDE SEQUENCE [LARGE SCALE GENOMIC DNA]</scope>
    <source>
        <strain evidence="2">CpI1-S</strain>
    </source>
</reference>
<dbReference type="PANTHER" id="PTHR43459:SF3">
    <property type="entry name" value="ENOYL-COA HYDRATASE ECHA15 (ENOYL HYDRASE) (UNSATURATED ACYL-COA HYDRATASE) (CROTONASE)-RELATED"/>
    <property type="match status" value="1"/>
</dbReference>
<dbReference type="Gene3D" id="3.90.226.10">
    <property type="entry name" value="2-enoyl-CoA Hydratase, Chain A, domain 1"/>
    <property type="match status" value="1"/>
</dbReference>
<keyword evidence="2" id="KW-1185">Reference proteome</keyword>
<dbReference type="Proteomes" id="UP000032545">
    <property type="component" value="Unassembled WGS sequence"/>
</dbReference>
<dbReference type="PATRIC" id="fig|1502723.3.peg.4389"/>
<dbReference type="GO" id="GO:0003824">
    <property type="term" value="F:catalytic activity"/>
    <property type="evidence" value="ECO:0007669"/>
    <property type="project" value="UniProtKB-ARBA"/>
</dbReference>
<dbReference type="AlphaFoldDB" id="A0A0D8BAM9"/>
<dbReference type="CDD" id="cd06558">
    <property type="entry name" value="crotonase-like"/>
    <property type="match status" value="1"/>
</dbReference>
<proteinExistence type="predicted"/>
<organism evidence="1 2">
    <name type="scientific">Frankia torreyi</name>
    <dbReference type="NCBI Taxonomy" id="1856"/>
    <lineage>
        <taxon>Bacteria</taxon>
        <taxon>Bacillati</taxon>
        <taxon>Actinomycetota</taxon>
        <taxon>Actinomycetes</taxon>
        <taxon>Frankiales</taxon>
        <taxon>Frankiaceae</taxon>
        <taxon>Frankia</taxon>
    </lineage>
</organism>
<dbReference type="InterPro" id="IPR029045">
    <property type="entry name" value="ClpP/crotonase-like_dom_sf"/>
</dbReference>
<dbReference type="Pfam" id="PF00378">
    <property type="entry name" value="ECH_1"/>
    <property type="match status" value="1"/>
</dbReference>
<dbReference type="InterPro" id="IPR001753">
    <property type="entry name" value="Enoyl-CoA_hydra/iso"/>
</dbReference>
<evidence type="ECO:0000313" key="2">
    <source>
        <dbReference type="Proteomes" id="UP000032545"/>
    </source>
</evidence>
<dbReference type="OrthoDB" id="9777711at2"/>
<dbReference type="SUPFAM" id="SSF52096">
    <property type="entry name" value="ClpP/crotonase"/>
    <property type="match status" value="1"/>
</dbReference>
<name>A0A0D8BAM9_9ACTN</name>
<gene>
    <name evidence="1" type="ORF">FF36_04457</name>
</gene>
<sequence length="262" mass="28135">MVDDAHDLLRYESVGPIRVITLNDPDKLNPMTDALHEALTDVWVKVMRDREVRAVVLTGAGRAFSAGGDVPGFLACVEDLDHRRSNMRTARLLVDHILGCHVPVIAAVNGPAVGLGCSIAVSCDIVLMSEKAFLADTHVNVGLVAGDGGVVTWPFMMSLLKAKEYLFTGERIPAATAVELGLANRVVPHEKLLDEAMALAEKLAQQPAQALQETKRSLNLHLQHAALKVLPYALSTESESFSSPEVAERARAFAARSSNGKG</sequence>
<dbReference type="PANTHER" id="PTHR43459">
    <property type="entry name" value="ENOYL-COA HYDRATASE"/>
    <property type="match status" value="1"/>
</dbReference>
<comment type="caution">
    <text evidence="1">The sequence shown here is derived from an EMBL/GenBank/DDBJ whole genome shotgun (WGS) entry which is preliminary data.</text>
</comment>
<dbReference type="EMBL" id="JYFN01000041">
    <property type="protein sequence ID" value="KJE21226.1"/>
    <property type="molecule type" value="Genomic_DNA"/>
</dbReference>
<protein>
    <submittedName>
        <fullName evidence="1">Enoyl-CoA hydratase/carnithine racemase</fullName>
    </submittedName>
</protein>
<accession>A0A0D8BAM9</accession>
<reference evidence="1 2" key="2">
    <citation type="journal article" date="2016" name="Genome Announc.">
        <title>Permanent Draft Genome Sequences for Two Variants of Frankia sp. Strain CpI1, the First Frankia Strain Isolated from Root Nodules of Comptonia peregrina.</title>
        <authorList>
            <person name="Oshone R."/>
            <person name="Hurst S.G.IV."/>
            <person name="Abebe-Akele F."/>
            <person name="Simpson S."/>
            <person name="Morris K."/>
            <person name="Thomas W.K."/>
            <person name="Tisa L.S."/>
        </authorList>
    </citation>
    <scope>NUCLEOTIDE SEQUENCE [LARGE SCALE GENOMIC DNA]</scope>
    <source>
        <strain evidence="2">CpI1-S</strain>
    </source>
</reference>
<dbReference type="RefSeq" id="WP_044886984.1">
    <property type="nucleotide sequence ID" value="NZ_JYFN01000041.1"/>
</dbReference>
<evidence type="ECO:0000313" key="1">
    <source>
        <dbReference type="EMBL" id="KJE21226.1"/>
    </source>
</evidence>